<keyword evidence="1" id="KW-1133">Transmembrane helix</keyword>
<feature type="transmembrane region" description="Helical" evidence="1">
    <location>
        <begin position="58"/>
        <end position="84"/>
    </location>
</feature>
<sequence length="124" mass="14007">MSSDSIKSFVNQRAKKDRQPRFLAVWWKELAAAFLLCASAIASYATLYPYQGKPLPEWPYSITIGALLSTYSVILRLAASFLLAEGVAHLKWQWIKQKERPLHDLVLHDEATRGPLGAIGLLRR</sequence>
<proteinExistence type="predicted"/>
<dbReference type="OrthoDB" id="5376804at2759"/>
<feature type="non-terminal residue" evidence="2">
    <location>
        <position position="124"/>
    </location>
</feature>
<organism evidence="2 3">
    <name type="scientific">Dothistroma septosporum (strain NZE10 / CBS 128990)</name>
    <name type="common">Red band needle blight fungus</name>
    <name type="synonym">Mycosphaerella pini</name>
    <dbReference type="NCBI Taxonomy" id="675120"/>
    <lineage>
        <taxon>Eukaryota</taxon>
        <taxon>Fungi</taxon>
        <taxon>Dikarya</taxon>
        <taxon>Ascomycota</taxon>
        <taxon>Pezizomycotina</taxon>
        <taxon>Dothideomycetes</taxon>
        <taxon>Dothideomycetidae</taxon>
        <taxon>Mycosphaerellales</taxon>
        <taxon>Mycosphaerellaceae</taxon>
        <taxon>Dothistroma</taxon>
    </lineage>
</organism>
<dbReference type="PANTHER" id="PTHR35394:SF5">
    <property type="entry name" value="DUF3176 DOMAIN-CONTAINING PROTEIN"/>
    <property type="match status" value="1"/>
</dbReference>
<dbReference type="Proteomes" id="UP000016933">
    <property type="component" value="Unassembled WGS sequence"/>
</dbReference>
<keyword evidence="1" id="KW-0472">Membrane</keyword>
<dbReference type="InterPro" id="IPR021514">
    <property type="entry name" value="DUF3176"/>
</dbReference>
<dbReference type="HOGENOM" id="CLU_163761_0_0_1"/>
<protein>
    <submittedName>
        <fullName evidence="2">Uncharacterized protein</fullName>
    </submittedName>
</protein>
<evidence type="ECO:0000313" key="3">
    <source>
        <dbReference type="Proteomes" id="UP000016933"/>
    </source>
</evidence>
<dbReference type="EMBL" id="KB446535">
    <property type="protein sequence ID" value="EME50419.1"/>
    <property type="molecule type" value="Genomic_DNA"/>
</dbReference>
<reference evidence="2 3" key="2">
    <citation type="journal article" date="2012" name="PLoS Pathog.">
        <title>Diverse lifestyles and strategies of plant pathogenesis encoded in the genomes of eighteen Dothideomycetes fungi.</title>
        <authorList>
            <person name="Ohm R.A."/>
            <person name="Feau N."/>
            <person name="Henrissat B."/>
            <person name="Schoch C.L."/>
            <person name="Horwitz B.A."/>
            <person name="Barry K.W."/>
            <person name="Condon B.J."/>
            <person name="Copeland A.C."/>
            <person name="Dhillon B."/>
            <person name="Glaser F."/>
            <person name="Hesse C.N."/>
            <person name="Kosti I."/>
            <person name="LaButti K."/>
            <person name="Lindquist E.A."/>
            <person name="Lucas S."/>
            <person name="Salamov A.A."/>
            <person name="Bradshaw R.E."/>
            <person name="Ciuffetti L."/>
            <person name="Hamelin R.C."/>
            <person name="Kema G.H.J."/>
            <person name="Lawrence C."/>
            <person name="Scott J.A."/>
            <person name="Spatafora J.W."/>
            <person name="Turgeon B.G."/>
            <person name="de Wit P.J.G.M."/>
            <person name="Zhong S."/>
            <person name="Goodwin S.B."/>
            <person name="Grigoriev I.V."/>
        </authorList>
    </citation>
    <scope>NUCLEOTIDE SEQUENCE [LARGE SCALE GENOMIC DNA]</scope>
    <source>
        <strain evidence="3">NZE10 / CBS 128990</strain>
    </source>
</reference>
<keyword evidence="3" id="KW-1185">Reference proteome</keyword>
<accession>N1Q5I8</accession>
<gene>
    <name evidence="2" type="ORF">DOTSEDRAFT_120330</name>
</gene>
<dbReference type="eggNOG" id="ENOG502SP41">
    <property type="taxonomic scope" value="Eukaryota"/>
</dbReference>
<evidence type="ECO:0000313" key="2">
    <source>
        <dbReference type="EMBL" id="EME50419.1"/>
    </source>
</evidence>
<dbReference type="Pfam" id="PF11374">
    <property type="entry name" value="DUF3176"/>
    <property type="match status" value="1"/>
</dbReference>
<keyword evidence="1" id="KW-0812">Transmembrane</keyword>
<dbReference type="OMA" id="WIWMESP"/>
<reference evidence="3" key="1">
    <citation type="journal article" date="2012" name="PLoS Genet.">
        <title>The genomes of the fungal plant pathogens Cladosporium fulvum and Dothistroma septosporum reveal adaptation to different hosts and lifestyles but also signatures of common ancestry.</title>
        <authorList>
            <person name="de Wit P.J.G.M."/>
            <person name="van der Burgt A."/>
            <person name="Oekmen B."/>
            <person name="Stergiopoulos I."/>
            <person name="Abd-Elsalam K.A."/>
            <person name="Aerts A.L."/>
            <person name="Bahkali A.H."/>
            <person name="Beenen H.G."/>
            <person name="Chettri P."/>
            <person name="Cox M.P."/>
            <person name="Datema E."/>
            <person name="de Vries R.P."/>
            <person name="Dhillon B."/>
            <person name="Ganley A.R."/>
            <person name="Griffiths S.A."/>
            <person name="Guo Y."/>
            <person name="Hamelin R.C."/>
            <person name="Henrissat B."/>
            <person name="Kabir M.S."/>
            <person name="Jashni M.K."/>
            <person name="Kema G."/>
            <person name="Klaubauf S."/>
            <person name="Lapidus A."/>
            <person name="Levasseur A."/>
            <person name="Lindquist E."/>
            <person name="Mehrabi R."/>
            <person name="Ohm R.A."/>
            <person name="Owen T.J."/>
            <person name="Salamov A."/>
            <person name="Schwelm A."/>
            <person name="Schijlen E."/>
            <person name="Sun H."/>
            <person name="van den Burg H.A."/>
            <person name="van Ham R.C.H.J."/>
            <person name="Zhang S."/>
            <person name="Goodwin S.B."/>
            <person name="Grigoriev I.V."/>
            <person name="Collemare J."/>
            <person name="Bradshaw R.E."/>
        </authorList>
    </citation>
    <scope>NUCLEOTIDE SEQUENCE [LARGE SCALE GENOMIC DNA]</scope>
    <source>
        <strain evidence="3">NZE10 / CBS 128990</strain>
    </source>
</reference>
<dbReference type="STRING" id="675120.N1Q5I8"/>
<name>N1Q5I8_DOTSN</name>
<dbReference type="AlphaFoldDB" id="N1Q5I8"/>
<feature type="transmembrane region" description="Helical" evidence="1">
    <location>
        <begin position="21"/>
        <end position="46"/>
    </location>
</feature>
<dbReference type="PANTHER" id="PTHR35394">
    <property type="entry name" value="DUF3176 DOMAIN-CONTAINING PROTEIN"/>
    <property type="match status" value="1"/>
</dbReference>
<evidence type="ECO:0000256" key="1">
    <source>
        <dbReference type="SAM" id="Phobius"/>
    </source>
</evidence>